<evidence type="ECO:0000313" key="9">
    <source>
        <dbReference type="Proteomes" id="UP000694522"/>
    </source>
</evidence>
<evidence type="ECO:0000256" key="1">
    <source>
        <dbReference type="ARBA" id="ARBA00022679"/>
    </source>
</evidence>
<evidence type="ECO:0000256" key="5">
    <source>
        <dbReference type="ARBA" id="ARBA00022801"/>
    </source>
</evidence>
<keyword evidence="5" id="KW-0378">Hydrolase</keyword>
<feature type="domain" description="Murine leukemia virus integrase C-terminal" evidence="7">
    <location>
        <begin position="10"/>
        <end position="49"/>
    </location>
</feature>
<evidence type="ECO:0000256" key="4">
    <source>
        <dbReference type="ARBA" id="ARBA00022759"/>
    </source>
</evidence>
<evidence type="ECO:0000256" key="3">
    <source>
        <dbReference type="ARBA" id="ARBA00022722"/>
    </source>
</evidence>
<dbReference type="AlphaFoldDB" id="A0A8B9ITJ4"/>
<dbReference type="Pfam" id="PF18697">
    <property type="entry name" value="MLVIN_C"/>
    <property type="match status" value="1"/>
</dbReference>
<evidence type="ECO:0000259" key="7">
    <source>
        <dbReference type="Pfam" id="PF18697"/>
    </source>
</evidence>
<dbReference type="Proteomes" id="UP000694522">
    <property type="component" value="Unplaced"/>
</dbReference>
<feature type="region of interest" description="Disordered" evidence="6">
    <location>
        <begin position="57"/>
        <end position="83"/>
    </location>
</feature>
<accession>A0A8B9ITJ4</accession>
<keyword evidence="1" id="KW-0808">Transferase</keyword>
<dbReference type="Ensembl" id="ENSACOT00000005200.1">
    <property type="protein sequence ID" value="ENSACOP00000005010.1"/>
    <property type="gene ID" value="ENSACOG00000003559.1"/>
</dbReference>
<keyword evidence="9" id="KW-1185">Reference proteome</keyword>
<protein>
    <recommendedName>
        <fullName evidence="7">Murine leukemia virus integrase C-terminal domain-containing protein</fullName>
    </recommendedName>
</protein>
<dbReference type="GO" id="GO:0016779">
    <property type="term" value="F:nucleotidyltransferase activity"/>
    <property type="evidence" value="ECO:0007669"/>
    <property type="project" value="UniProtKB-KW"/>
</dbReference>
<name>A0A8B9ITJ4_9PSIT</name>
<feature type="compositionally biased region" description="Basic and acidic residues" evidence="6">
    <location>
        <begin position="73"/>
        <end position="83"/>
    </location>
</feature>
<proteinExistence type="predicted"/>
<evidence type="ECO:0000256" key="2">
    <source>
        <dbReference type="ARBA" id="ARBA00022695"/>
    </source>
</evidence>
<dbReference type="GO" id="GO:0016787">
    <property type="term" value="F:hydrolase activity"/>
    <property type="evidence" value="ECO:0007669"/>
    <property type="project" value="UniProtKB-KW"/>
</dbReference>
<reference evidence="8" key="2">
    <citation type="submission" date="2025-09" db="UniProtKB">
        <authorList>
            <consortium name="Ensembl"/>
        </authorList>
    </citation>
    <scope>IDENTIFICATION</scope>
</reference>
<dbReference type="GO" id="GO:0004519">
    <property type="term" value="F:endonuclease activity"/>
    <property type="evidence" value="ECO:0007669"/>
    <property type="project" value="UniProtKB-KW"/>
</dbReference>
<evidence type="ECO:0000313" key="8">
    <source>
        <dbReference type="Ensembl" id="ENSACOP00000005010.1"/>
    </source>
</evidence>
<keyword evidence="3" id="KW-0540">Nuclease</keyword>
<keyword evidence="2" id="KW-0548">Nucleotidyltransferase</keyword>
<dbReference type="Gene3D" id="2.30.30.850">
    <property type="match status" value="1"/>
</dbReference>
<evidence type="ECO:0000256" key="6">
    <source>
        <dbReference type="SAM" id="MobiDB-lite"/>
    </source>
</evidence>
<keyword evidence="4" id="KW-0255">Endonuclease</keyword>
<sequence>MDDCLDHPLHDAKLGDWIYIKSFTGHPAGEKWKRPYQTLLTTYTAVKIKKAPAPEKSTTTWKAEIIGPTSVTRSREPQMETSF</sequence>
<organism evidence="8 9">
    <name type="scientific">Amazona collaria</name>
    <name type="common">yellow-billed parrot</name>
    <dbReference type="NCBI Taxonomy" id="241587"/>
    <lineage>
        <taxon>Eukaryota</taxon>
        <taxon>Metazoa</taxon>
        <taxon>Chordata</taxon>
        <taxon>Craniata</taxon>
        <taxon>Vertebrata</taxon>
        <taxon>Euteleostomi</taxon>
        <taxon>Archelosauria</taxon>
        <taxon>Archosauria</taxon>
        <taxon>Dinosauria</taxon>
        <taxon>Saurischia</taxon>
        <taxon>Theropoda</taxon>
        <taxon>Coelurosauria</taxon>
        <taxon>Aves</taxon>
        <taxon>Neognathae</taxon>
        <taxon>Neoaves</taxon>
        <taxon>Telluraves</taxon>
        <taxon>Australaves</taxon>
        <taxon>Psittaciformes</taxon>
        <taxon>Psittacidae</taxon>
        <taxon>Amazona</taxon>
    </lineage>
</organism>
<reference evidence="8" key="1">
    <citation type="submission" date="2025-08" db="UniProtKB">
        <authorList>
            <consortium name="Ensembl"/>
        </authorList>
    </citation>
    <scope>IDENTIFICATION</scope>
</reference>
<dbReference type="InterPro" id="IPR040643">
    <property type="entry name" value="MLVIN_C"/>
</dbReference>